<accession>A0A6G1BQY3</accession>
<dbReference type="Proteomes" id="UP000479710">
    <property type="component" value="Unassembled WGS sequence"/>
</dbReference>
<evidence type="ECO:0000256" key="1">
    <source>
        <dbReference type="SAM" id="MobiDB-lite"/>
    </source>
</evidence>
<dbReference type="EMBL" id="SPHZ02000012">
    <property type="protein sequence ID" value="KAF0890171.1"/>
    <property type="molecule type" value="Genomic_DNA"/>
</dbReference>
<dbReference type="PANTHER" id="PTHR21494:SF0">
    <property type="entry name" value="ACTIVATING SIGNAL COINTEGRATOR 1 COMPLEX SUBUNIT 2"/>
    <property type="match status" value="1"/>
</dbReference>
<reference evidence="2 3" key="1">
    <citation type="submission" date="2019-11" db="EMBL/GenBank/DDBJ databases">
        <title>Whole genome sequence of Oryza granulata.</title>
        <authorList>
            <person name="Li W."/>
        </authorList>
    </citation>
    <scope>NUCLEOTIDE SEQUENCE [LARGE SCALE GENOMIC DNA]</scope>
    <source>
        <strain evidence="3">cv. Menghai</strain>
        <tissue evidence="2">Leaf</tissue>
    </source>
</reference>
<evidence type="ECO:0000313" key="2">
    <source>
        <dbReference type="EMBL" id="KAF0890171.1"/>
    </source>
</evidence>
<proteinExistence type="predicted"/>
<gene>
    <name evidence="2" type="ORF">E2562_038527</name>
</gene>
<dbReference type="PANTHER" id="PTHR21494">
    <property type="entry name" value="ACTIVATING SIGNAL COINTEGRATOR 1 COMPLEX SUBUNIT 2 ASC-1 COMPLEX SUBUNIT P100"/>
    <property type="match status" value="1"/>
</dbReference>
<protein>
    <submittedName>
        <fullName evidence="2">Uncharacterized protein</fullName>
    </submittedName>
</protein>
<dbReference type="GO" id="GO:0043130">
    <property type="term" value="F:ubiquitin binding"/>
    <property type="evidence" value="ECO:0007669"/>
    <property type="project" value="TreeGrafter"/>
</dbReference>
<name>A0A6G1BQY3_9ORYZ</name>
<dbReference type="InterPro" id="IPR052586">
    <property type="entry name" value="ASCC2"/>
</dbReference>
<evidence type="ECO:0000313" key="3">
    <source>
        <dbReference type="Proteomes" id="UP000479710"/>
    </source>
</evidence>
<dbReference type="AlphaFoldDB" id="A0A6G1BQY3"/>
<comment type="caution">
    <text evidence="2">The sequence shown here is derived from an EMBL/GenBank/DDBJ whole genome shotgun (WGS) entry which is preliminary data.</text>
</comment>
<feature type="compositionally biased region" description="Basic and acidic residues" evidence="1">
    <location>
        <begin position="1"/>
        <end position="11"/>
    </location>
</feature>
<feature type="region of interest" description="Disordered" evidence="1">
    <location>
        <begin position="1"/>
        <end position="29"/>
    </location>
</feature>
<sequence length="192" mass="20677">MAAKHENKSDGNELGGSAEGTASNDEGVSPPPLTATPAVCLICSTGDFAGGVFIGSIVGYGQGLFTKKGFKGSFNTAGSSAKVENAINVQPNILDNINIVLPQFLGIFHAMQERCMKSLQVLDFVNDAIVTLDAFADAYQPAALLFCTSFETSYGVEELLNTLPRLYDSLLPSLLHGFQVYVQFPKRWRDYI</sequence>
<dbReference type="OrthoDB" id="1996195at2759"/>
<organism evidence="2 3">
    <name type="scientific">Oryza meyeriana var. granulata</name>
    <dbReference type="NCBI Taxonomy" id="110450"/>
    <lineage>
        <taxon>Eukaryota</taxon>
        <taxon>Viridiplantae</taxon>
        <taxon>Streptophyta</taxon>
        <taxon>Embryophyta</taxon>
        <taxon>Tracheophyta</taxon>
        <taxon>Spermatophyta</taxon>
        <taxon>Magnoliopsida</taxon>
        <taxon>Liliopsida</taxon>
        <taxon>Poales</taxon>
        <taxon>Poaceae</taxon>
        <taxon>BOP clade</taxon>
        <taxon>Oryzoideae</taxon>
        <taxon>Oryzeae</taxon>
        <taxon>Oryzinae</taxon>
        <taxon>Oryza</taxon>
        <taxon>Oryza meyeriana</taxon>
    </lineage>
</organism>
<keyword evidence="3" id="KW-1185">Reference proteome</keyword>